<dbReference type="PANTHER" id="PTHR46796">
    <property type="entry name" value="HTH-TYPE TRANSCRIPTIONAL ACTIVATOR RHAS-RELATED"/>
    <property type="match status" value="1"/>
</dbReference>
<dbReference type="OrthoDB" id="9809338at2"/>
<dbReference type="InterPro" id="IPR018060">
    <property type="entry name" value="HTH_AraC"/>
</dbReference>
<evidence type="ECO:0000256" key="3">
    <source>
        <dbReference type="ARBA" id="ARBA00023159"/>
    </source>
</evidence>
<keyword evidence="1" id="KW-0805">Transcription regulation</keyword>
<keyword evidence="4" id="KW-0804">Transcription</keyword>
<dbReference type="SUPFAM" id="SSF46689">
    <property type="entry name" value="Homeodomain-like"/>
    <property type="match status" value="2"/>
</dbReference>
<dbReference type="InterPro" id="IPR009057">
    <property type="entry name" value="Homeodomain-like_sf"/>
</dbReference>
<evidence type="ECO:0000256" key="1">
    <source>
        <dbReference type="ARBA" id="ARBA00023015"/>
    </source>
</evidence>
<evidence type="ECO:0000259" key="5">
    <source>
        <dbReference type="PROSITE" id="PS01124"/>
    </source>
</evidence>
<dbReference type="InterPro" id="IPR014710">
    <property type="entry name" value="RmlC-like_jellyroll"/>
</dbReference>
<dbReference type="Gene3D" id="2.60.120.10">
    <property type="entry name" value="Jelly Rolls"/>
    <property type="match status" value="1"/>
</dbReference>
<keyword evidence="2" id="KW-0238">DNA-binding</keyword>
<name>A0A2N5CC55_9BURK</name>
<dbReference type="PROSITE" id="PS01124">
    <property type="entry name" value="HTH_ARAC_FAMILY_2"/>
    <property type="match status" value="1"/>
</dbReference>
<dbReference type="SUPFAM" id="SSF51215">
    <property type="entry name" value="Regulatory protein AraC"/>
    <property type="match status" value="1"/>
</dbReference>
<dbReference type="Proteomes" id="UP000234341">
    <property type="component" value="Unassembled WGS sequence"/>
</dbReference>
<feature type="domain" description="HTH araC/xylS-type" evidence="5">
    <location>
        <begin position="155"/>
        <end position="253"/>
    </location>
</feature>
<comment type="caution">
    <text evidence="6">The sequence shown here is derived from an EMBL/GenBank/DDBJ whole genome shotgun (WGS) entry which is preliminary data.</text>
</comment>
<evidence type="ECO:0000313" key="6">
    <source>
        <dbReference type="EMBL" id="PLP99832.1"/>
    </source>
</evidence>
<evidence type="ECO:0000313" key="7">
    <source>
        <dbReference type="Proteomes" id="UP000234341"/>
    </source>
</evidence>
<dbReference type="PANTHER" id="PTHR46796:SF10">
    <property type="entry name" value="TRANSCRIPTIONAL ACTIVATOR FEAR"/>
    <property type="match status" value="1"/>
</dbReference>
<dbReference type="AlphaFoldDB" id="A0A2N5CC55"/>
<dbReference type="SMART" id="SM00342">
    <property type="entry name" value="HTH_ARAC"/>
    <property type="match status" value="1"/>
</dbReference>
<dbReference type="Gene3D" id="1.10.10.60">
    <property type="entry name" value="Homeodomain-like"/>
    <property type="match status" value="1"/>
</dbReference>
<evidence type="ECO:0000256" key="2">
    <source>
        <dbReference type="ARBA" id="ARBA00023125"/>
    </source>
</evidence>
<evidence type="ECO:0000256" key="4">
    <source>
        <dbReference type="ARBA" id="ARBA00023163"/>
    </source>
</evidence>
<protein>
    <submittedName>
        <fullName evidence="6">AraC family transcriptional regulator</fullName>
    </submittedName>
</protein>
<accession>A0A2N5CC55</accession>
<dbReference type="PROSITE" id="PS00041">
    <property type="entry name" value="HTH_ARAC_FAMILY_1"/>
    <property type="match status" value="1"/>
</dbReference>
<keyword evidence="3" id="KW-0010">Activator</keyword>
<sequence length="256" mass="27998">MPKLVEHASPLVEPRRYQHRPFGHAHDYHQLLFGVDGETELEIDGHAYRVNGTHGLVIPAGMHHLCSGLTDNLQLVADFPSSSVALPARLMSTPRMFAMDAGFATRVRRLATAREASGTVPAQHAWQQAAALAGGLSALLGLDDRQADAARFPVGAIDHYLRTHLSTPLRVDQLAARIGWGPRRFHTLFCEAFGDTPHGYQTRLRLDQAVQWLMAGTMSLADIASGVGYPDQTTFTRAFARRFGMPPAAWRMAAAA</sequence>
<dbReference type="GO" id="GO:0003700">
    <property type="term" value="F:DNA-binding transcription factor activity"/>
    <property type="evidence" value="ECO:0007669"/>
    <property type="project" value="InterPro"/>
</dbReference>
<dbReference type="RefSeq" id="WP_101682407.1">
    <property type="nucleotide sequence ID" value="NZ_PJRP01000006.1"/>
</dbReference>
<reference evidence="6 7" key="1">
    <citation type="submission" date="2017-12" db="EMBL/GenBank/DDBJ databases">
        <title>Genome sequence of the active heterotrophic nitrifier-denitrifier, Cupriavidus pauculus UM1.</title>
        <authorList>
            <person name="Putonti C."/>
            <person name="Castignetti D."/>
        </authorList>
    </citation>
    <scope>NUCLEOTIDE SEQUENCE [LARGE SCALE GENOMIC DNA]</scope>
    <source>
        <strain evidence="6 7">UM1</strain>
    </source>
</reference>
<dbReference type="STRING" id="82633.GCA_000974605_04029"/>
<dbReference type="GO" id="GO:0043565">
    <property type="term" value="F:sequence-specific DNA binding"/>
    <property type="evidence" value="ECO:0007669"/>
    <property type="project" value="InterPro"/>
</dbReference>
<dbReference type="Pfam" id="PF12833">
    <property type="entry name" value="HTH_18"/>
    <property type="match status" value="1"/>
</dbReference>
<dbReference type="EMBL" id="PJRP01000006">
    <property type="protein sequence ID" value="PLP99832.1"/>
    <property type="molecule type" value="Genomic_DNA"/>
</dbReference>
<dbReference type="InterPro" id="IPR050204">
    <property type="entry name" value="AraC_XylS_family_regulators"/>
</dbReference>
<gene>
    <name evidence="6" type="ORF">CYJ10_15765</name>
</gene>
<dbReference type="PRINTS" id="PR00032">
    <property type="entry name" value="HTHARAC"/>
</dbReference>
<dbReference type="InterPro" id="IPR037923">
    <property type="entry name" value="HTH-like"/>
</dbReference>
<dbReference type="InterPro" id="IPR020449">
    <property type="entry name" value="Tscrpt_reg_AraC-type_HTH"/>
</dbReference>
<dbReference type="InterPro" id="IPR018062">
    <property type="entry name" value="HTH_AraC-typ_CS"/>
</dbReference>
<organism evidence="6 7">
    <name type="scientific">Cupriavidus pauculus</name>
    <dbReference type="NCBI Taxonomy" id="82633"/>
    <lineage>
        <taxon>Bacteria</taxon>
        <taxon>Pseudomonadati</taxon>
        <taxon>Pseudomonadota</taxon>
        <taxon>Betaproteobacteria</taxon>
        <taxon>Burkholderiales</taxon>
        <taxon>Burkholderiaceae</taxon>
        <taxon>Cupriavidus</taxon>
    </lineage>
</organism>
<proteinExistence type="predicted"/>